<proteinExistence type="predicted"/>
<dbReference type="EMBL" id="GGEC01025119">
    <property type="protein sequence ID" value="MBX05603.1"/>
    <property type="molecule type" value="Transcribed_RNA"/>
</dbReference>
<dbReference type="AlphaFoldDB" id="A0A2P2KIQ7"/>
<sequence>MANSRIARFISEVAPPQYITVVRSRASKMLDTISEEDRDANANDSVVASPKSPTSIAFTISSCATSVAATNSKYFLKEVQKSFSIFDN</sequence>
<evidence type="ECO:0000313" key="1">
    <source>
        <dbReference type="EMBL" id="MBX05603.1"/>
    </source>
</evidence>
<name>A0A2P2KIQ7_RHIMU</name>
<organism evidence="1">
    <name type="scientific">Rhizophora mucronata</name>
    <name type="common">Asiatic mangrove</name>
    <dbReference type="NCBI Taxonomy" id="61149"/>
    <lineage>
        <taxon>Eukaryota</taxon>
        <taxon>Viridiplantae</taxon>
        <taxon>Streptophyta</taxon>
        <taxon>Embryophyta</taxon>
        <taxon>Tracheophyta</taxon>
        <taxon>Spermatophyta</taxon>
        <taxon>Magnoliopsida</taxon>
        <taxon>eudicotyledons</taxon>
        <taxon>Gunneridae</taxon>
        <taxon>Pentapetalae</taxon>
        <taxon>rosids</taxon>
        <taxon>fabids</taxon>
        <taxon>Malpighiales</taxon>
        <taxon>Rhizophoraceae</taxon>
        <taxon>Rhizophora</taxon>
    </lineage>
</organism>
<reference evidence="1" key="1">
    <citation type="submission" date="2018-02" db="EMBL/GenBank/DDBJ databases">
        <title>Rhizophora mucronata_Transcriptome.</title>
        <authorList>
            <person name="Meera S.P."/>
            <person name="Sreeshan A."/>
            <person name="Augustine A."/>
        </authorList>
    </citation>
    <scope>NUCLEOTIDE SEQUENCE</scope>
    <source>
        <tissue evidence="1">Leaf</tissue>
    </source>
</reference>
<protein>
    <submittedName>
        <fullName evidence="1">Uncharacterized protein</fullName>
    </submittedName>
</protein>
<dbReference type="PANTHER" id="PTHR35101:SF12">
    <property type="entry name" value="OS02G0162600 PROTEIN"/>
    <property type="match status" value="1"/>
</dbReference>
<accession>A0A2P2KIQ7</accession>
<dbReference type="PANTHER" id="PTHR35101">
    <property type="entry name" value="OS02G0162600 PROTEIN"/>
    <property type="match status" value="1"/>
</dbReference>